<organism evidence="3">
    <name type="scientific">Caenorhabditis remanei</name>
    <name type="common">Caenorhabditis vulgaris</name>
    <dbReference type="NCBI Taxonomy" id="31234"/>
    <lineage>
        <taxon>Eukaryota</taxon>
        <taxon>Metazoa</taxon>
        <taxon>Ecdysozoa</taxon>
        <taxon>Nematoda</taxon>
        <taxon>Chromadorea</taxon>
        <taxon>Rhabditida</taxon>
        <taxon>Rhabditina</taxon>
        <taxon>Rhabditomorpha</taxon>
        <taxon>Rhabditoidea</taxon>
        <taxon>Rhabditidae</taxon>
        <taxon>Peloderinae</taxon>
        <taxon>Caenorhabditis</taxon>
    </lineage>
</organism>
<feature type="compositionally biased region" description="Basic and acidic residues" evidence="1">
    <location>
        <begin position="636"/>
        <end position="649"/>
    </location>
</feature>
<dbReference type="EMBL" id="DS268413">
    <property type="protein sequence ID" value="EFP07398.1"/>
    <property type="molecule type" value="Genomic_DNA"/>
</dbReference>
<evidence type="ECO:0000313" key="2">
    <source>
        <dbReference type="EMBL" id="EFP07398.1"/>
    </source>
</evidence>
<dbReference type="InParanoid" id="E3LQD0"/>
<keyword evidence="3" id="KW-1185">Reference proteome</keyword>
<gene>
    <name evidence="2" type="ORF">CRE_26416</name>
</gene>
<dbReference type="eggNOG" id="ENOG502TJYY">
    <property type="taxonomic scope" value="Eukaryota"/>
</dbReference>
<protein>
    <submittedName>
        <fullName evidence="2">Uncharacterized protein</fullName>
    </submittedName>
</protein>
<evidence type="ECO:0000256" key="1">
    <source>
        <dbReference type="SAM" id="MobiDB-lite"/>
    </source>
</evidence>
<name>E3LQD0_CAERE</name>
<dbReference type="OrthoDB" id="10609454at2759"/>
<dbReference type="Proteomes" id="UP000008281">
    <property type="component" value="Unassembled WGS sequence"/>
</dbReference>
<accession>E3LQD0</accession>
<reference evidence="2" key="1">
    <citation type="submission" date="2007-07" db="EMBL/GenBank/DDBJ databases">
        <title>PCAP assembly of the Caenorhabditis remanei genome.</title>
        <authorList>
            <consortium name="The Caenorhabditis remanei Sequencing Consortium"/>
            <person name="Wilson R.K."/>
        </authorList>
    </citation>
    <scope>NUCLEOTIDE SEQUENCE [LARGE SCALE GENOMIC DNA]</scope>
    <source>
        <strain evidence="2">PB4641</strain>
    </source>
</reference>
<evidence type="ECO:0000313" key="3">
    <source>
        <dbReference type="Proteomes" id="UP000008281"/>
    </source>
</evidence>
<feature type="region of interest" description="Disordered" evidence="1">
    <location>
        <begin position="620"/>
        <end position="683"/>
    </location>
</feature>
<sequence length="1068" mass="124808">MAETANPPPTVKGDSKRTAVMSDQEIVARILGTSVAQANWYAANPEEMYFMVKQDVMHEFSNQIEYDYACYRGTNKGVYIRDDYYVSFYQWFKSDEFTKHVGVNYTFSDPYLVGRAWTPIRTDDATVDVYISVRGKKSLLPAVPQRVRDQFVEAFSRKFATEEGEEVLVKHNRIFLTTPTLKITITLVAEPNPPFAVLLTSALNQYDDFFDNFSAMSFFIHRMFLDIRNGCQGTQRLVVPSSHSINCLIIFFLQFYEMIPHFFQSSSHSESYLQSHPMEDIIKYKYPAYHPSMYQHFKDFENLRRDRKPKIGEVVLMFFFFYGYLIDLPHQTLNVITTEVTCKEDIDVFLFSSVALSITTVDTKTGSEVPDAYRLQNLFREAFNLVKDAQNPHTVTKRLCRMRLDDSFYCIRDRIMRSTKDTFDVVHKAWCGTTDHILDEKYHLNTREVHGMIVTDCNPWIRYRRKETQDLYGKRFPKKPFSDSMHQMKTYFRRPTNYQNCRTIPTLEHLQKRAGRMFMTTVLANPNNHSELSVIFRPPNCKAARLRPVVDPVQELSMWSFEMPYHREPNFFELARMGCYEHMREIELSKKLGEGSSWDKEDQRWIRLREKSIRENYATDSERNDLVNEDDDTSGEDERKMSTPFEARDLSLSTEEIPGTSTETESNATINEETTTDPLVVDDSDTTDLMKKLSELNASDLTLEEKEEYLKTEAFSPYLSHEKDIVNEKARGLAFFVFAERLADSWTNIELDEDYRETDMLECRLTHARFLDLIHDPFFKKTLAELAPVGIVAQQVYVFPTFNSMTRLRKETYVYIQYFYSKISKLNIKICYDDDIPDVLLGEVYCKACSLFFPHLEPLVLFFHSVMSEDSVGGPYGRTTSFDEKWLPQYKTAMLVIFFLQHCELIPLIMRDTDVFVPTNVTWEKLIDWDEGRQRFFTDQYMFEGRKWASRSIYAKAPLGKLFFLMLVFYTKSIHFGEGRIIIDKGTHPPLMEQEQNCLVIDSVLLRRTSDEFPRKMVYFVIMKAMHSYLCGCRDAGSVGDDLSSIRSQLIEVRRAEEAGRPLPKIPQ</sequence>
<dbReference type="SUPFAM" id="SSF81631">
    <property type="entry name" value="PAP/OAS1 substrate-binding domain"/>
    <property type="match status" value="1"/>
</dbReference>
<feature type="compositionally biased region" description="Polar residues" evidence="1">
    <location>
        <begin position="651"/>
        <end position="677"/>
    </location>
</feature>
<dbReference type="Gene3D" id="1.10.1410.10">
    <property type="match status" value="1"/>
</dbReference>
<proteinExistence type="predicted"/>
<dbReference type="HOGENOM" id="CLU_288084_0_0_1"/>
<dbReference type="AlphaFoldDB" id="E3LQD0"/>